<dbReference type="RefSeq" id="WP_124961038.1">
    <property type="nucleotide sequence ID" value="NZ_RQXU01000020.1"/>
</dbReference>
<dbReference type="Gene3D" id="1.10.1660.10">
    <property type="match status" value="1"/>
</dbReference>
<dbReference type="SUPFAM" id="SSF46955">
    <property type="entry name" value="Putative DNA-binding domain"/>
    <property type="match status" value="1"/>
</dbReference>
<protein>
    <submittedName>
        <fullName evidence="6">MerR family transcriptional regulator</fullName>
    </submittedName>
</protein>
<keyword evidence="2" id="KW-0805">Transcription regulation</keyword>
<reference evidence="6 7" key="1">
    <citation type="submission" date="2018-11" db="EMBL/GenBank/DDBJ databases">
        <title>The genome of Variovorax sp T529.</title>
        <authorList>
            <person name="Gao J."/>
        </authorList>
    </citation>
    <scope>NUCLEOTIDE SEQUENCE [LARGE SCALE GENOMIC DNA]</scope>
    <source>
        <strain evidence="6 7">T529</strain>
    </source>
</reference>
<name>A0A3P3EDH8_9BURK</name>
<dbReference type="PANTHER" id="PTHR30204">
    <property type="entry name" value="REDOX-CYCLING DRUG-SENSING TRANSCRIPTIONAL ACTIVATOR SOXR"/>
    <property type="match status" value="1"/>
</dbReference>
<evidence type="ECO:0000256" key="2">
    <source>
        <dbReference type="ARBA" id="ARBA00023015"/>
    </source>
</evidence>
<keyword evidence="1" id="KW-0678">Repressor</keyword>
<evidence type="ECO:0000259" key="5">
    <source>
        <dbReference type="PROSITE" id="PS50937"/>
    </source>
</evidence>
<organism evidence="6 7">
    <name type="scientific">Variovorax beijingensis</name>
    <dbReference type="NCBI Taxonomy" id="2496117"/>
    <lineage>
        <taxon>Bacteria</taxon>
        <taxon>Pseudomonadati</taxon>
        <taxon>Pseudomonadota</taxon>
        <taxon>Betaproteobacteria</taxon>
        <taxon>Burkholderiales</taxon>
        <taxon>Comamonadaceae</taxon>
        <taxon>Variovorax</taxon>
    </lineage>
</organism>
<dbReference type="Proteomes" id="UP000271590">
    <property type="component" value="Unassembled WGS sequence"/>
</dbReference>
<accession>A0A3P3EDH8</accession>
<keyword evidence="3" id="KW-0238">DNA-binding</keyword>
<keyword evidence="4" id="KW-0804">Transcription</keyword>
<proteinExistence type="predicted"/>
<dbReference type="InterPro" id="IPR047057">
    <property type="entry name" value="MerR_fam"/>
</dbReference>
<dbReference type="Pfam" id="PF13411">
    <property type="entry name" value="MerR_1"/>
    <property type="match status" value="1"/>
</dbReference>
<evidence type="ECO:0000256" key="4">
    <source>
        <dbReference type="ARBA" id="ARBA00023163"/>
    </source>
</evidence>
<dbReference type="GO" id="GO:0003700">
    <property type="term" value="F:DNA-binding transcription factor activity"/>
    <property type="evidence" value="ECO:0007669"/>
    <property type="project" value="InterPro"/>
</dbReference>
<evidence type="ECO:0000313" key="7">
    <source>
        <dbReference type="Proteomes" id="UP000271590"/>
    </source>
</evidence>
<feature type="domain" description="HTH merR-type" evidence="5">
    <location>
        <begin position="1"/>
        <end position="71"/>
    </location>
</feature>
<dbReference type="AlphaFoldDB" id="A0A3P3EDH8"/>
<gene>
    <name evidence="6" type="ORF">EH244_25165</name>
</gene>
<dbReference type="EMBL" id="RQXU01000020">
    <property type="protein sequence ID" value="RRH83752.1"/>
    <property type="molecule type" value="Genomic_DNA"/>
</dbReference>
<dbReference type="SMART" id="SM00422">
    <property type="entry name" value="HTH_MERR"/>
    <property type="match status" value="1"/>
</dbReference>
<dbReference type="InterPro" id="IPR009061">
    <property type="entry name" value="DNA-bd_dom_put_sf"/>
</dbReference>
<sequence>MFLKIGELARRAGLTVRALRHYDDIALLVPSERSSGGYRLYGRKDVARLYRIQALRRLDLSLADIQGLLDNAAGGLSEVVAGQVAQLDREILQASALRALLLALQGQLQASREPGIDDWLLALESMVAGAKYFSDDEQRALSTQRSGFADATAPERAELTTWLHRLVAAGASPESPQAQALAQRWIAMLLEEAGGDEGLLMKIYAMHWNEPSLHAMTGVDRAGIRYISHAMAFARLELYAPYCSADELATLRQHYVAQTDAWPPLIAEVRQQMSAGAPADGAAMRALALRWQALSLAKAGGNASLHAKLQRAFRHDAALRSGSGIDETLAAYVGQAMACLDGTQVS</sequence>
<evidence type="ECO:0000256" key="1">
    <source>
        <dbReference type="ARBA" id="ARBA00022491"/>
    </source>
</evidence>
<dbReference type="PANTHER" id="PTHR30204:SF69">
    <property type="entry name" value="MERR-FAMILY TRANSCRIPTIONAL REGULATOR"/>
    <property type="match status" value="1"/>
</dbReference>
<dbReference type="InterPro" id="IPR000551">
    <property type="entry name" value="MerR-type_HTH_dom"/>
</dbReference>
<evidence type="ECO:0000313" key="6">
    <source>
        <dbReference type="EMBL" id="RRH83752.1"/>
    </source>
</evidence>
<dbReference type="PRINTS" id="PR00040">
    <property type="entry name" value="HTHMERR"/>
</dbReference>
<dbReference type="GO" id="GO:0003677">
    <property type="term" value="F:DNA binding"/>
    <property type="evidence" value="ECO:0007669"/>
    <property type="project" value="UniProtKB-KW"/>
</dbReference>
<dbReference type="PROSITE" id="PS50937">
    <property type="entry name" value="HTH_MERR_2"/>
    <property type="match status" value="1"/>
</dbReference>
<evidence type="ECO:0000256" key="3">
    <source>
        <dbReference type="ARBA" id="ARBA00023125"/>
    </source>
</evidence>
<comment type="caution">
    <text evidence="6">The sequence shown here is derived from an EMBL/GenBank/DDBJ whole genome shotgun (WGS) entry which is preliminary data.</text>
</comment>